<evidence type="ECO:0000259" key="1">
    <source>
        <dbReference type="Pfam" id="PF00078"/>
    </source>
</evidence>
<dbReference type="InterPro" id="IPR051320">
    <property type="entry name" value="Viral_Replic_Matur_Polypro"/>
</dbReference>
<organism evidence="2 3">
    <name type="scientific">Periophthalmus magnuspinnatus</name>
    <dbReference type="NCBI Taxonomy" id="409849"/>
    <lineage>
        <taxon>Eukaryota</taxon>
        <taxon>Metazoa</taxon>
        <taxon>Chordata</taxon>
        <taxon>Craniata</taxon>
        <taxon>Vertebrata</taxon>
        <taxon>Euteleostomi</taxon>
        <taxon>Actinopterygii</taxon>
        <taxon>Neopterygii</taxon>
        <taxon>Teleostei</taxon>
        <taxon>Neoteleostei</taxon>
        <taxon>Acanthomorphata</taxon>
        <taxon>Gobiaria</taxon>
        <taxon>Gobiiformes</taxon>
        <taxon>Gobioidei</taxon>
        <taxon>Gobiidae</taxon>
        <taxon>Oxudercinae</taxon>
        <taxon>Periophthalmus</taxon>
    </lineage>
</organism>
<feature type="domain" description="Reverse transcriptase" evidence="1">
    <location>
        <begin position="220"/>
        <end position="330"/>
    </location>
</feature>
<evidence type="ECO:0000313" key="3">
    <source>
        <dbReference type="Proteomes" id="UP000261520"/>
    </source>
</evidence>
<reference evidence="2" key="2">
    <citation type="submission" date="2025-09" db="UniProtKB">
        <authorList>
            <consortium name="Ensembl"/>
        </authorList>
    </citation>
    <scope>IDENTIFICATION</scope>
</reference>
<proteinExistence type="predicted"/>
<protein>
    <recommendedName>
        <fullName evidence="1">Reverse transcriptase domain-containing protein</fullName>
    </recommendedName>
</protein>
<dbReference type="PANTHER" id="PTHR33064:SF37">
    <property type="entry name" value="RIBONUCLEASE H"/>
    <property type="match status" value="1"/>
</dbReference>
<sequence>LVHCGKDTSNHDDTTKSKTIWTTPLTTKTMSISISMKDLTTEHQFLYLPGCEILLYKRDVMCKLSLSLVFCPEGHKLLTKSQTITLEPKNHIKILYLEGEENITSKQTRHRTHENHSEKYLNQVLNHIWMTHPNDAGQAKHVVCVELTTDRPIFQYPLKLEHMAGIQEAIDGLLMAGVIHETHSEYNMPLFPVKKSDPVNWHIVQDFRPINEVTAGESHHAFFTINIAPESQKCFAFTFNGKQYTYAQMPQEWKHSPGYFNHFLRKDLTDLTLNSKCTLIQYVDDILIVGPTSQDVLQATVKLLTHLSTKGYKVKRKKVQVARRTVHFLGRVISNGAQGITDKAPGEQIVREGREA</sequence>
<dbReference type="PANTHER" id="PTHR33064">
    <property type="entry name" value="POL PROTEIN"/>
    <property type="match status" value="1"/>
</dbReference>
<dbReference type="Pfam" id="PF00078">
    <property type="entry name" value="RVT_1"/>
    <property type="match status" value="1"/>
</dbReference>
<dbReference type="Gene3D" id="3.10.10.10">
    <property type="entry name" value="HIV Type 1 Reverse Transcriptase, subunit A, domain 1"/>
    <property type="match status" value="1"/>
</dbReference>
<reference evidence="2" key="1">
    <citation type="submission" date="2025-08" db="UniProtKB">
        <authorList>
            <consortium name="Ensembl"/>
        </authorList>
    </citation>
    <scope>IDENTIFICATION</scope>
</reference>
<dbReference type="Ensembl" id="ENSPMGT00000016271.1">
    <property type="protein sequence ID" value="ENSPMGP00000015260.1"/>
    <property type="gene ID" value="ENSPMGG00000012505.1"/>
</dbReference>
<dbReference type="InterPro" id="IPR000477">
    <property type="entry name" value="RT_dom"/>
</dbReference>
<dbReference type="SUPFAM" id="SSF56672">
    <property type="entry name" value="DNA/RNA polymerases"/>
    <property type="match status" value="1"/>
</dbReference>
<dbReference type="Proteomes" id="UP000261520">
    <property type="component" value="Unplaced"/>
</dbReference>
<accession>A0A3B4AEZ1</accession>
<dbReference type="Gene3D" id="2.40.70.10">
    <property type="entry name" value="Acid Proteases"/>
    <property type="match status" value="1"/>
</dbReference>
<dbReference type="InterPro" id="IPR043502">
    <property type="entry name" value="DNA/RNA_pol_sf"/>
</dbReference>
<name>A0A3B4AEZ1_9GOBI</name>
<dbReference type="InterPro" id="IPR021109">
    <property type="entry name" value="Peptidase_aspartic_dom_sf"/>
</dbReference>
<dbReference type="AlphaFoldDB" id="A0A3B4AEZ1"/>
<keyword evidence="3" id="KW-1185">Reference proteome</keyword>
<dbReference type="STRING" id="409849.ENSPMGP00000015260"/>
<evidence type="ECO:0000313" key="2">
    <source>
        <dbReference type="Ensembl" id="ENSPMGP00000015260.1"/>
    </source>
</evidence>